<evidence type="ECO:0000313" key="2">
    <source>
        <dbReference type="EMBL" id="KAK7535218.1"/>
    </source>
</evidence>
<reference evidence="2 3" key="1">
    <citation type="submission" date="2024-04" db="EMBL/GenBank/DDBJ databases">
        <title>Phyllosticta paracitricarpa is synonymous to the EU quarantine fungus P. citricarpa based on phylogenomic analyses.</title>
        <authorList>
            <consortium name="Lawrence Berkeley National Laboratory"/>
            <person name="Van ingen-buijs V.A."/>
            <person name="Van westerhoven A.C."/>
            <person name="Haridas S."/>
            <person name="Skiadas P."/>
            <person name="Martin F."/>
            <person name="Groenewald J.Z."/>
            <person name="Crous P.W."/>
            <person name="Seidl M.F."/>
        </authorList>
    </citation>
    <scope>NUCLEOTIDE SEQUENCE [LARGE SCALE GENOMIC DNA]</scope>
    <source>
        <strain evidence="2 3">CPC 17464</strain>
    </source>
</reference>
<dbReference type="GeneID" id="92029194"/>
<gene>
    <name evidence="2" type="ORF">J3D65DRAFT_445026</name>
</gene>
<dbReference type="Proteomes" id="UP001360953">
    <property type="component" value="Unassembled WGS sequence"/>
</dbReference>
<protein>
    <recommendedName>
        <fullName evidence="4">Cysteine-rich protein</fullName>
    </recommendedName>
</protein>
<proteinExistence type="predicted"/>
<comment type="caution">
    <text evidence="2">The sequence shown here is derived from an EMBL/GenBank/DDBJ whole genome shotgun (WGS) entry which is preliminary data.</text>
</comment>
<feature type="compositionally biased region" description="Polar residues" evidence="1">
    <location>
        <begin position="84"/>
        <end position="105"/>
    </location>
</feature>
<organism evidence="2 3">
    <name type="scientific">Phyllosticta citribraziliensis</name>
    <dbReference type="NCBI Taxonomy" id="989973"/>
    <lineage>
        <taxon>Eukaryota</taxon>
        <taxon>Fungi</taxon>
        <taxon>Dikarya</taxon>
        <taxon>Ascomycota</taxon>
        <taxon>Pezizomycotina</taxon>
        <taxon>Dothideomycetes</taxon>
        <taxon>Dothideomycetes incertae sedis</taxon>
        <taxon>Botryosphaeriales</taxon>
        <taxon>Phyllostictaceae</taxon>
        <taxon>Phyllosticta</taxon>
    </lineage>
</organism>
<sequence length="189" mass="19991">MTPRALLISEKGGLWRRQALVYCVKLSACFGSEFWHFLYAVLSSWRLQHYICRKFRVIIFRLQAPYGLSNKSPKPRQARPLSEKITTSSASETIPSPDKPTTNMRLNKSTSLTSAALLLSLPSLTTAGPAAYGLCQAGCAGIVVACYGAAGFTFGTVLAAAAPPAIAACNTAYGSCQAACAGVLLAPTP</sequence>
<evidence type="ECO:0000313" key="3">
    <source>
        <dbReference type="Proteomes" id="UP001360953"/>
    </source>
</evidence>
<evidence type="ECO:0008006" key="4">
    <source>
        <dbReference type="Google" id="ProtNLM"/>
    </source>
</evidence>
<name>A0ABR1LKQ4_9PEZI</name>
<evidence type="ECO:0000256" key="1">
    <source>
        <dbReference type="SAM" id="MobiDB-lite"/>
    </source>
</evidence>
<dbReference type="PANTHER" id="PTHR37475">
    <property type="entry name" value="ZYGOTE-SPECIFIC CLASS V COPY B GENE PROTEIN"/>
    <property type="match status" value="1"/>
</dbReference>
<accession>A0ABR1LKQ4</accession>
<dbReference type="RefSeq" id="XP_066653943.1">
    <property type="nucleotide sequence ID" value="XM_066796288.1"/>
</dbReference>
<feature type="region of interest" description="Disordered" evidence="1">
    <location>
        <begin position="70"/>
        <end position="105"/>
    </location>
</feature>
<dbReference type="EMBL" id="JBBPEH010000008">
    <property type="protein sequence ID" value="KAK7535218.1"/>
    <property type="molecule type" value="Genomic_DNA"/>
</dbReference>
<dbReference type="PANTHER" id="PTHR37475:SF1">
    <property type="entry name" value="ZYGOTE-SPECIFIC PROTEIN"/>
    <property type="match status" value="1"/>
</dbReference>
<keyword evidence="3" id="KW-1185">Reference proteome</keyword>